<comment type="subcellular location">
    <subcellularLocation>
        <location evidence="2">Cytoplasm</location>
    </subcellularLocation>
</comment>
<evidence type="ECO:0000256" key="3">
    <source>
        <dbReference type="ARBA" id="ARBA00012483"/>
    </source>
</evidence>
<dbReference type="EC" id="2.3.2.27" evidence="3"/>
<dbReference type="GO" id="GO:0005737">
    <property type="term" value="C:cytoplasm"/>
    <property type="evidence" value="ECO:0007669"/>
    <property type="project" value="UniProtKB-SubCell"/>
</dbReference>
<evidence type="ECO:0000313" key="15">
    <source>
        <dbReference type="Proteomes" id="UP000287033"/>
    </source>
</evidence>
<proteinExistence type="predicted"/>
<comment type="catalytic activity">
    <reaction evidence="1">
        <text>S-ubiquitinyl-[E2 ubiquitin-conjugating enzyme]-L-cysteine + [acceptor protein]-L-lysine = [E2 ubiquitin-conjugating enzyme]-L-cysteine + N(6)-ubiquitinyl-[acceptor protein]-L-lysine.</text>
        <dbReference type="EC" id="2.3.2.27"/>
    </reaction>
</comment>
<feature type="domain" description="BIRC2/3-like UBA" evidence="13">
    <location>
        <begin position="380"/>
        <end position="426"/>
    </location>
</feature>
<dbReference type="CDD" id="cd14321">
    <property type="entry name" value="UBA_IAPs"/>
    <property type="match status" value="1"/>
</dbReference>
<gene>
    <name evidence="14" type="ORF">chiPu_0006315</name>
</gene>
<evidence type="ECO:0000256" key="10">
    <source>
        <dbReference type="ARBA" id="ARBA00022771"/>
    </source>
</evidence>
<dbReference type="SMART" id="SM00238">
    <property type="entry name" value="BIR"/>
    <property type="match status" value="3"/>
</dbReference>
<evidence type="ECO:0000259" key="13">
    <source>
        <dbReference type="Pfam" id="PF21290"/>
    </source>
</evidence>
<dbReference type="InterPro" id="IPR001370">
    <property type="entry name" value="BIR_rpt"/>
</dbReference>
<dbReference type="GO" id="GO:0005634">
    <property type="term" value="C:nucleus"/>
    <property type="evidence" value="ECO:0007669"/>
    <property type="project" value="TreeGrafter"/>
</dbReference>
<keyword evidence="9" id="KW-0677">Repeat</keyword>
<evidence type="ECO:0000256" key="7">
    <source>
        <dbReference type="ARBA" id="ARBA00022703"/>
    </source>
</evidence>
<dbReference type="PROSITE" id="PS50143">
    <property type="entry name" value="BIR_REPEAT_2"/>
    <property type="match status" value="3"/>
</dbReference>
<dbReference type="EMBL" id="BEZZ01000182">
    <property type="protein sequence ID" value="GCC27889.1"/>
    <property type="molecule type" value="Genomic_DNA"/>
</dbReference>
<evidence type="ECO:0000256" key="11">
    <source>
        <dbReference type="ARBA" id="ARBA00022786"/>
    </source>
</evidence>
<dbReference type="GO" id="GO:0043066">
    <property type="term" value="P:negative regulation of apoptotic process"/>
    <property type="evidence" value="ECO:0007669"/>
    <property type="project" value="TreeGrafter"/>
</dbReference>
<dbReference type="GO" id="GO:0031398">
    <property type="term" value="P:positive regulation of protein ubiquitination"/>
    <property type="evidence" value="ECO:0007669"/>
    <property type="project" value="TreeGrafter"/>
</dbReference>
<keyword evidence="10" id="KW-0863">Zinc-finger</keyword>
<dbReference type="GO" id="GO:0008270">
    <property type="term" value="F:zinc ion binding"/>
    <property type="evidence" value="ECO:0007669"/>
    <property type="project" value="UniProtKB-KW"/>
</dbReference>
<evidence type="ECO:0000256" key="9">
    <source>
        <dbReference type="ARBA" id="ARBA00022737"/>
    </source>
</evidence>
<dbReference type="FunFam" id="1.10.8.10:FF:000084">
    <property type="entry name" value="E3 ubiquitin-protein ligase XIAP"/>
    <property type="match status" value="1"/>
</dbReference>
<dbReference type="Gene3D" id="3.30.40.10">
    <property type="entry name" value="Zinc/RING finger domain, C3HC4 (zinc finger)"/>
    <property type="match status" value="1"/>
</dbReference>
<sequence>MDITTDCKQDLSNEIYRLGTFINFPSDSPVSEATLARAGFFYTGIKDQVRCFSCDGAVDNWQHGDSAVRKHRQLFPACPFINGSSLNEQTASSSFSGASHDPANSDQAVATRPRASENGPCNHLNVVHQYRNQVLSNPVKSKSIEDLSHLRPKIPAMCSEEARLSTFAKWPSYAIVTPKDLAKAGLYYTCNDDQVQCFCCGGLMRNWEPGDRAMTEHKRHFPMCAFVSGRFIGNLPTDPNCNETTDVNQSVNEPKANAFHLPKHPDKKTFDSRLQTFKCQVYFPLNIADLARAGFYSTGEDDNVKCFHCDGGLRNWESSDEAWEQHAKWFPGCAFLIEQKGRDFVNDVQLRKLYSNSTTETLPQDDLSTHLPETESYLNQSPVVQGALEMGFDKSLIIQLMKKKLQSTGDTYKSVETLVTDILAVERDAPEKEHEDQQAETSVEEQLRKLKEEKCCKICWDRDVCIAFVPCGHIVTCKECSAVPKCPICCSQIRDRVRIYLS</sequence>
<dbReference type="Proteomes" id="UP000287033">
    <property type="component" value="Unassembled WGS sequence"/>
</dbReference>
<dbReference type="PROSITE" id="PS01282">
    <property type="entry name" value="BIR_REPEAT_1"/>
    <property type="match status" value="2"/>
</dbReference>
<keyword evidence="15" id="KW-1185">Reference proteome</keyword>
<evidence type="ECO:0000256" key="4">
    <source>
        <dbReference type="ARBA" id="ARBA00022490"/>
    </source>
</evidence>
<dbReference type="PANTHER" id="PTHR10044:SF115">
    <property type="entry name" value="E3 UBIQUITIN-PROTEIN LIGASE XIAP"/>
    <property type="match status" value="1"/>
</dbReference>
<evidence type="ECO:0000313" key="14">
    <source>
        <dbReference type="EMBL" id="GCC27889.1"/>
    </source>
</evidence>
<evidence type="ECO:0000256" key="6">
    <source>
        <dbReference type="ARBA" id="ARBA00022687"/>
    </source>
</evidence>
<protein>
    <recommendedName>
        <fullName evidence="3">RING-type E3 ubiquitin transferase</fullName>
        <ecNumber evidence="3">2.3.2.27</ecNumber>
    </recommendedName>
</protein>
<dbReference type="GO" id="GO:0043027">
    <property type="term" value="F:cysteine-type endopeptidase inhibitor activity involved in apoptotic process"/>
    <property type="evidence" value="ECO:0007669"/>
    <property type="project" value="TreeGrafter"/>
</dbReference>
<name>A0A401SBV3_CHIPU</name>
<dbReference type="GO" id="GO:0090263">
    <property type="term" value="P:positive regulation of canonical Wnt signaling pathway"/>
    <property type="evidence" value="ECO:0007669"/>
    <property type="project" value="TreeGrafter"/>
</dbReference>
<accession>A0A401SBV3</accession>
<evidence type="ECO:0000256" key="5">
    <source>
        <dbReference type="ARBA" id="ARBA00022679"/>
    </source>
</evidence>
<comment type="caution">
    <text evidence="14">The sequence shown here is derived from an EMBL/GenBank/DDBJ whole genome shotgun (WGS) entry which is preliminary data.</text>
</comment>
<dbReference type="Pfam" id="PF21290">
    <property type="entry name" value="UBA_BIRC2-3"/>
    <property type="match status" value="1"/>
</dbReference>
<dbReference type="InterPro" id="IPR048875">
    <property type="entry name" value="BIRC2-3-like_UBA"/>
</dbReference>
<dbReference type="Pfam" id="PF13920">
    <property type="entry name" value="zf-C3HC4_3"/>
    <property type="match status" value="1"/>
</dbReference>
<organism evidence="14 15">
    <name type="scientific">Chiloscyllium punctatum</name>
    <name type="common">Brownbanded bambooshark</name>
    <name type="synonym">Hemiscyllium punctatum</name>
    <dbReference type="NCBI Taxonomy" id="137246"/>
    <lineage>
        <taxon>Eukaryota</taxon>
        <taxon>Metazoa</taxon>
        <taxon>Chordata</taxon>
        <taxon>Craniata</taxon>
        <taxon>Vertebrata</taxon>
        <taxon>Chondrichthyes</taxon>
        <taxon>Elasmobranchii</taxon>
        <taxon>Galeomorphii</taxon>
        <taxon>Galeoidea</taxon>
        <taxon>Orectolobiformes</taxon>
        <taxon>Hemiscylliidae</taxon>
        <taxon>Chiloscyllium</taxon>
    </lineage>
</organism>
<evidence type="ECO:0000256" key="12">
    <source>
        <dbReference type="ARBA" id="ARBA00022833"/>
    </source>
</evidence>
<evidence type="ECO:0000256" key="8">
    <source>
        <dbReference type="ARBA" id="ARBA00022723"/>
    </source>
</evidence>
<dbReference type="InterPro" id="IPR050784">
    <property type="entry name" value="IAP"/>
</dbReference>
<dbReference type="PANTHER" id="PTHR10044">
    <property type="entry name" value="INHIBITOR OF APOPTOSIS"/>
    <property type="match status" value="1"/>
</dbReference>
<reference evidence="14 15" key="1">
    <citation type="journal article" date="2018" name="Nat. Ecol. Evol.">
        <title>Shark genomes provide insights into elasmobranch evolution and the origin of vertebrates.</title>
        <authorList>
            <person name="Hara Y"/>
            <person name="Yamaguchi K"/>
            <person name="Onimaru K"/>
            <person name="Kadota M"/>
            <person name="Koyanagi M"/>
            <person name="Keeley SD"/>
            <person name="Tatsumi K"/>
            <person name="Tanaka K"/>
            <person name="Motone F"/>
            <person name="Kageyama Y"/>
            <person name="Nozu R"/>
            <person name="Adachi N"/>
            <person name="Nishimura O"/>
            <person name="Nakagawa R"/>
            <person name="Tanegashima C"/>
            <person name="Kiyatake I"/>
            <person name="Matsumoto R"/>
            <person name="Murakumo K"/>
            <person name="Nishida K"/>
            <person name="Terakita A"/>
            <person name="Kuratani S"/>
            <person name="Sato K"/>
            <person name="Hyodo S Kuraku.S."/>
        </authorList>
    </citation>
    <scope>NUCLEOTIDE SEQUENCE [LARGE SCALE GENOMIC DNA]</scope>
</reference>
<dbReference type="OrthoDB" id="5855668at2759"/>
<keyword evidence="5" id="KW-0808">Transferase</keyword>
<keyword evidence="6" id="KW-0879">Wnt signaling pathway</keyword>
<dbReference type="AlphaFoldDB" id="A0A401SBV3"/>
<keyword evidence="4" id="KW-0963">Cytoplasm</keyword>
<dbReference type="CDD" id="cd00022">
    <property type="entry name" value="BIR"/>
    <property type="match status" value="3"/>
</dbReference>
<keyword evidence="7" id="KW-0053">Apoptosis</keyword>
<dbReference type="FunFam" id="1.10.1170.10:FF:000002">
    <property type="entry name" value="Baculoviral IAP repeat containing 7"/>
    <property type="match status" value="1"/>
</dbReference>
<dbReference type="OMA" id="LRDCDPV"/>
<dbReference type="GO" id="GO:0016055">
    <property type="term" value="P:Wnt signaling pathway"/>
    <property type="evidence" value="ECO:0007669"/>
    <property type="project" value="UniProtKB-KW"/>
</dbReference>
<dbReference type="GO" id="GO:0006915">
    <property type="term" value="P:apoptotic process"/>
    <property type="evidence" value="ECO:0007669"/>
    <property type="project" value="UniProtKB-KW"/>
</dbReference>
<evidence type="ECO:0000256" key="1">
    <source>
        <dbReference type="ARBA" id="ARBA00000900"/>
    </source>
</evidence>
<dbReference type="Pfam" id="PF00653">
    <property type="entry name" value="BIR"/>
    <property type="match status" value="3"/>
</dbReference>
<keyword evidence="11" id="KW-0833">Ubl conjugation pathway</keyword>
<dbReference type="GO" id="GO:0061630">
    <property type="term" value="F:ubiquitin protein ligase activity"/>
    <property type="evidence" value="ECO:0007669"/>
    <property type="project" value="UniProtKB-EC"/>
</dbReference>
<dbReference type="Gene3D" id="1.10.1170.10">
    <property type="entry name" value="Inhibitor Of Apoptosis Protein (2mihbC-IAP-1), Chain A"/>
    <property type="match status" value="3"/>
</dbReference>
<dbReference type="InterPro" id="IPR013083">
    <property type="entry name" value="Znf_RING/FYVE/PHD"/>
</dbReference>
<dbReference type="GO" id="GO:0051726">
    <property type="term" value="P:regulation of cell cycle"/>
    <property type="evidence" value="ECO:0007669"/>
    <property type="project" value="TreeGrafter"/>
</dbReference>
<dbReference type="STRING" id="137246.A0A401SBV3"/>
<dbReference type="FunFam" id="1.10.1170.10:FF:000003">
    <property type="entry name" value="E3 ubiquitin-protein ligase XIAP"/>
    <property type="match status" value="1"/>
</dbReference>
<dbReference type="Gene3D" id="1.10.8.10">
    <property type="entry name" value="DNA helicase RuvA subunit, C-terminal domain"/>
    <property type="match status" value="1"/>
</dbReference>
<keyword evidence="8" id="KW-0479">Metal-binding</keyword>
<dbReference type="SUPFAM" id="SSF57924">
    <property type="entry name" value="Inhibitor of apoptosis (IAP) repeat"/>
    <property type="match status" value="3"/>
</dbReference>
<keyword evidence="12" id="KW-0862">Zinc</keyword>
<evidence type="ECO:0000256" key="2">
    <source>
        <dbReference type="ARBA" id="ARBA00004496"/>
    </source>
</evidence>